<accession>A0A0G0QPS9</accession>
<proteinExistence type="predicted"/>
<sequence length="211" mass="23298">MNQQKGLAPILIILLIAAAVGGYLIYSKYSVNQTKTPQQNTTSPVPTDVSPVPNNAGETTSWKTYTDPQSLFTIKYPNDNAIKIGRVFSPPVGALTDMEIRKVVETYREGDIRPFFLTIIVTKNDQGLTIERQKAAIQKLLSPNMKPYKNGEINGIYYVGGDGLGIILQITEDKIYEFSFVGGEGQDAGIGPEEETMKYIDQMLATFKLIP</sequence>
<keyword evidence="2" id="KW-0472">Membrane</keyword>
<feature type="transmembrane region" description="Helical" evidence="2">
    <location>
        <begin position="6"/>
        <end position="26"/>
    </location>
</feature>
<evidence type="ECO:0000313" key="3">
    <source>
        <dbReference type="EMBL" id="KKR42098.1"/>
    </source>
</evidence>
<reference evidence="3 4" key="1">
    <citation type="journal article" date="2015" name="Nature">
        <title>rRNA introns, odd ribosomes, and small enigmatic genomes across a large radiation of phyla.</title>
        <authorList>
            <person name="Brown C.T."/>
            <person name="Hug L.A."/>
            <person name="Thomas B.C."/>
            <person name="Sharon I."/>
            <person name="Castelle C.J."/>
            <person name="Singh A."/>
            <person name="Wilkins M.J."/>
            <person name="Williams K.H."/>
            <person name="Banfield J.F."/>
        </authorList>
    </citation>
    <scope>NUCLEOTIDE SEQUENCE [LARGE SCALE GENOMIC DNA]</scope>
</reference>
<dbReference type="EMBL" id="LBYB01000004">
    <property type="protein sequence ID" value="KKR42098.1"/>
    <property type="molecule type" value="Genomic_DNA"/>
</dbReference>
<keyword evidence="2" id="KW-0812">Transmembrane</keyword>
<comment type="caution">
    <text evidence="3">The sequence shown here is derived from an EMBL/GenBank/DDBJ whole genome shotgun (WGS) entry which is preliminary data.</text>
</comment>
<protein>
    <submittedName>
        <fullName evidence="3">Uncharacterized protein</fullName>
    </submittedName>
</protein>
<gene>
    <name evidence="3" type="ORF">UT77_C0004G0082</name>
</gene>
<organism evidence="3 4">
    <name type="scientific">Candidatus Daviesbacteria bacterium GW2011_GWC2_40_12</name>
    <dbReference type="NCBI Taxonomy" id="1618431"/>
    <lineage>
        <taxon>Bacteria</taxon>
        <taxon>Candidatus Daviesiibacteriota</taxon>
    </lineage>
</organism>
<feature type="region of interest" description="Disordered" evidence="1">
    <location>
        <begin position="35"/>
        <end position="60"/>
    </location>
</feature>
<evidence type="ECO:0000256" key="2">
    <source>
        <dbReference type="SAM" id="Phobius"/>
    </source>
</evidence>
<dbReference type="Proteomes" id="UP000034881">
    <property type="component" value="Unassembled WGS sequence"/>
</dbReference>
<name>A0A0G0QPS9_9BACT</name>
<dbReference type="AlphaFoldDB" id="A0A0G0QPS9"/>
<keyword evidence="2" id="KW-1133">Transmembrane helix</keyword>
<evidence type="ECO:0000256" key="1">
    <source>
        <dbReference type="SAM" id="MobiDB-lite"/>
    </source>
</evidence>
<feature type="compositionally biased region" description="Low complexity" evidence="1">
    <location>
        <begin position="40"/>
        <end position="55"/>
    </location>
</feature>
<evidence type="ECO:0000313" key="4">
    <source>
        <dbReference type="Proteomes" id="UP000034881"/>
    </source>
</evidence>